<reference evidence="2 3" key="1">
    <citation type="submission" date="2017-08" db="EMBL/GenBank/DDBJ databases">
        <title>Complete Genome Sequence of Streptomyces formicae KY5, the formicamycin producer.</title>
        <authorList>
            <person name="Holmes N.A."/>
            <person name="Devine R."/>
            <person name="Qin Z."/>
            <person name="Seipke R.F."/>
            <person name="Wilkinson B."/>
            <person name="Hutchings M.I."/>
        </authorList>
    </citation>
    <scope>NUCLEOTIDE SEQUENCE [LARGE SCALE GENOMIC DNA]</scope>
    <source>
        <strain evidence="2 3">KY5</strain>
    </source>
</reference>
<dbReference type="InterPro" id="IPR033889">
    <property type="entry name" value="LanC"/>
</dbReference>
<dbReference type="InterPro" id="IPR007822">
    <property type="entry name" value="LANC-like"/>
</dbReference>
<dbReference type="RefSeq" id="WP_098246242.1">
    <property type="nucleotide sequence ID" value="NZ_CP022685.1"/>
</dbReference>
<dbReference type="GO" id="GO:0046872">
    <property type="term" value="F:metal ion binding"/>
    <property type="evidence" value="ECO:0007669"/>
    <property type="project" value="UniProtKB-KW"/>
</dbReference>
<dbReference type="Pfam" id="PF05147">
    <property type="entry name" value="LANC_like"/>
    <property type="match status" value="1"/>
</dbReference>
<dbReference type="SMART" id="SM01260">
    <property type="entry name" value="LANC_like"/>
    <property type="match status" value="1"/>
</dbReference>
<dbReference type="PRINTS" id="PR01955">
    <property type="entry name" value="LANCFRANKIA"/>
</dbReference>
<dbReference type="Proteomes" id="UP000221011">
    <property type="component" value="Chromosome"/>
</dbReference>
<dbReference type="AlphaFoldDB" id="A0A291QL13"/>
<feature type="binding site" evidence="1">
    <location>
        <position position="310"/>
    </location>
    <ligand>
        <name>Zn(2+)</name>
        <dbReference type="ChEBI" id="CHEBI:29105"/>
    </ligand>
</feature>
<evidence type="ECO:0000313" key="2">
    <source>
        <dbReference type="EMBL" id="ATL32262.1"/>
    </source>
</evidence>
<keyword evidence="3" id="KW-1185">Reference proteome</keyword>
<feature type="binding site" evidence="1">
    <location>
        <position position="260"/>
    </location>
    <ligand>
        <name>Zn(2+)</name>
        <dbReference type="ChEBI" id="CHEBI:29105"/>
    </ligand>
</feature>
<organism evidence="2 3">
    <name type="scientific">Streptomyces formicae</name>
    <dbReference type="NCBI Taxonomy" id="1616117"/>
    <lineage>
        <taxon>Bacteria</taxon>
        <taxon>Bacillati</taxon>
        <taxon>Actinomycetota</taxon>
        <taxon>Actinomycetes</taxon>
        <taxon>Kitasatosporales</taxon>
        <taxon>Streptomycetaceae</taxon>
        <taxon>Streptomyces</taxon>
    </lineage>
</organism>
<dbReference type="PRINTS" id="PR01950">
    <property type="entry name" value="LANCSUPER"/>
</dbReference>
<evidence type="ECO:0000256" key="1">
    <source>
        <dbReference type="PIRSR" id="PIRSR607822-1"/>
    </source>
</evidence>
<dbReference type="GO" id="GO:0031179">
    <property type="term" value="P:peptide modification"/>
    <property type="evidence" value="ECO:0007669"/>
    <property type="project" value="InterPro"/>
</dbReference>
<dbReference type="CDD" id="cd04793">
    <property type="entry name" value="LanC"/>
    <property type="match status" value="1"/>
</dbReference>
<keyword evidence="1" id="KW-0862">Zinc</keyword>
<proteinExistence type="predicted"/>
<feature type="binding site" evidence="1">
    <location>
        <position position="309"/>
    </location>
    <ligand>
        <name>Zn(2+)</name>
        <dbReference type="ChEBI" id="CHEBI:29105"/>
    </ligand>
</feature>
<keyword evidence="1" id="KW-0479">Metal-binding</keyword>
<evidence type="ECO:0000313" key="3">
    <source>
        <dbReference type="Proteomes" id="UP000221011"/>
    </source>
</evidence>
<protein>
    <submittedName>
        <fullName evidence="2">Lanthionine biosynthesis cyclase LanC</fullName>
    </submittedName>
</protein>
<accession>A0A291QL13</accession>
<dbReference type="EMBL" id="CP022685">
    <property type="protein sequence ID" value="ATL32262.1"/>
    <property type="molecule type" value="Genomic_DNA"/>
</dbReference>
<dbReference type="KEGG" id="sfk:KY5_7244c"/>
<dbReference type="Gene3D" id="1.50.10.20">
    <property type="match status" value="1"/>
</dbReference>
<dbReference type="SUPFAM" id="SSF158745">
    <property type="entry name" value="LanC-like"/>
    <property type="match status" value="1"/>
</dbReference>
<name>A0A291QL13_9ACTN</name>
<gene>
    <name evidence="2" type="ORF">KY5_7244c</name>
</gene>
<sequence length="394" mass="42311">MPQLAAAHQDPWWSQSLAHGAPSTVLLHITRARAGHGSWDSAHRWATAMTGRPATAHPNLAGLFLGVPAIAYVLNTADHPAYERALTSLDHPIATLTRHRLRAAHHRLSSHQPARLREFDLMRGLTGLGVYLLHRHGDGDLLREVLTYLVRLTHPLDDGMPGWWSSDGPNGKPSAKWPGGHGNLGLAHGITGPLALLAAAMRRDIAVDGHTEAIGRIVAELDRWQRPTRADGVWWPGLITPDEWAAGTVTASTPQRPSWCYGTPGVARAQQLAALALADKGRLDHAGQALAACVRDETQLSQLTDGSLCHGWAGLVRTVERAVDDDTSGELASTLPALRDRLAHWAASERIPERGGLLEGPEGIHLCRSGTSPLTTIVATTADTAWDACLLLDG</sequence>